<comment type="similarity">
    <text evidence="2 10">Belongs to the iron-sulfur dependent L-serine dehydratase family.</text>
</comment>
<evidence type="ECO:0000256" key="4">
    <source>
        <dbReference type="ARBA" id="ARBA00022485"/>
    </source>
</evidence>
<evidence type="ECO:0000256" key="10">
    <source>
        <dbReference type="RuleBase" id="RU366059"/>
    </source>
</evidence>
<evidence type="ECO:0000313" key="12">
    <source>
        <dbReference type="EMBL" id="PWJ85079.1"/>
    </source>
</evidence>
<dbReference type="RefSeq" id="WP_109606704.1">
    <property type="nucleotide sequence ID" value="NZ_JAMHJO010000024.1"/>
</dbReference>
<comment type="caution">
    <text evidence="12">The sequence shown here is derived from an EMBL/GenBank/DDBJ whole genome shotgun (WGS) entry which is preliminary data.</text>
</comment>
<evidence type="ECO:0000256" key="1">
    <source>
        <dbReference type="ARBA" id="ARBA00001966"/>
    </source>
</evidence>
<comment type="catalytic activity">
    <reaction evidence="9 10">
        <text>L-serine = pyruvate + NH4(+)</text>
        <dbReference type="Rhea" id="RHEA:19169"/>
        <dbReference type="ChEBI" id="CHEBI:15361"/>
        <dbReference type="ChEBI" id="CHEBI:28938"/>
        <dbReference type="ChEBI" id="CHEBI:33384"/>
        <dbReference type="EC" id="4.3.1.17"/>
    </reaction>
</comment>
<dbReference type="Pfam" id="PF01842">
    <property type="entry name" value="ACT"/>
    <property type="match status" value="1"/>
</dbReference>
<dbReference type="InterPro" id="IPR002912">
    <property type="entry name" value="ACT_dom"/>
</dbReference>
<organism evidence="12 13">
    <name type="scientific">Oceanotoga teriensis</name>
    <dbReference type="NCBI Taxonomy" id="515440"/>
    <lineage>
        <taxon>Bacteria</taxon>
        <taxon>Thermotogati</taxon>
        <taxon>Thermotogota</taxon>
        <taxon>Thermotogae</taxon>
        <taxon>Petrotogales</taxon>
        <taxon>Petrotogaceae</taxon>
        <taxon>Oceanotoga</taxon>
    </lineage>
</organism>
<dbReference type="GO" id="GO:0006094">
    <property type="term" value="P:gluconeogenesis"/>
    <property type="evidence" value="ECO:0007669"/>
    <property type="project" value="UniProtKB-KW"/>
</dbReference>
<evidence type="ECO:0000256" key="5">
    <source>
        <dbReference type="ARBA" id="ARBA00022723"/>
    </source>
</evidence>
<keyword evidence="3 10" id="KW-0312">Gluconeogenesis</keyword>
<sequence length="219" mass="24071">MSLLDVIGPIIIGPSSSHTAGAVKIGKFAHNYIGGTPDSVRFILHGSFADTYIGHGTDRALLGGIMGFEVDDHRIRNSYKIAQDTNMKYEFNFEDLGNVHPNTVKIIATKNDHDFEVIAASIGASEIVVNELDGTEVYLRGKVPTLAIVNKDIPGTLTRIMSTISKYNINVANVTLKRISKIIKEAVCILELDEEPTLLLLKELESFENIISCKYIPKI</sequence>
<accession>A0AA45C4J3</accession>
<keyword evidence="8 10" id="KW-0456">Lyase</keyword>
<dbReference type="CDD" id="cd04879">
    <property type="entry name" value="ACT_3PGDH-like"/>
    <property type="match status" value="1"/>
</dbReference>
<evidence type="ECO:0000256" key="8">
    <source>
        <dbReference type="ARBA" id="ARBA00023239"/>
    </source>
</evidence>
<feature type="domain" description="ACT" evidence="11">
    <location>
        <begin position="145"/>
        <end position="218"/>
    </location>
</feature>
<name>A0AA45C4J3_9BACT</name>
<dbReference type="InterPro" id="IPR029009">
    <property type="entry name" value="ASB_dom_sf"/>
</dbReference>
<keyword evidence="7 10" id="KW-0411">Iron-sulfur</keyword>
<evidence type="ECO:0000256" key="2">
    <source>
        <dbReference type="ARBA" id="ARBA00008636"/>
    </source>
</evidence>
<dbReference type="Pfam" id="PF03315">
    <property type="entry name" value="SDH_beta"/>
    <property type="match status" value="1"/>
</dbReference>
<dbReference type="InterPro" id="IPR051318">
    <property type="entry name" value="Fe-S_L-Ser"/>
</dbReference>
<dbReference type="Gene3D" id="3.30.70.260">
    <property type="match status" value="1"/>
</dbReference>
<dbReference type="GO" id="GO:0051539">
    <property type="term" value="F:4 iron, 4 sulfur cluster binding"/>
    <property type="evidence" value="ECO:0007669"/>
    <property type="project" value="UniProtKB-UniRule"/>
</dbReference>
<dbReference type="EC" id="4.3.1.17" evidence="10"/>
<evidence type="ECO:0000313" key="13">
    <source>
        <dbReference type="Proteomes" id="UP000245921"/>
    </source>
</evidence>
<dbReference type="SUPFAM" id="SSF55021">
    <property type="entry name" value="ACT-like"/>
    <property type="match status" value="1"/>
</dbReference>
<reference evidence="12 13" key="1">
    <citation type="submission" date="2018-05" db="EMBL/GenBank/DDBJ databases">
        <title>Genomic Encyclopedia of Type Strains, Phase IV (KMG-IV): sequencing the most valuable type-strain genomes for metagenomic binning, comparative biology and taxonomic classification.</title>
        <authorList>
            <person name="Goeker M."/>
        </authorList>
    </citation>
    <scope>NUCLEOTIDE SEQUENCE [LARGE SCALE GENOMIC DNA]</scope>
    <source>
        <strain evidence="12 13">DSM 24906</strain>
    </source>
</reference>
<dbReference type="InterPro" id="IPR005131">
    <property type="entry name" value="Ser_deHydtase_bsu"/>
</dbReference>
<evidence type="ECO:0000256" key="6">
    <source>
        <dbReference type="ARBA" id="ARBA00023004"/>
    </source>
</evidence>
<comment type="cofactor">
    <cofactor evidence="1 10">
        <name>[4Fe-4S] cluster</name>
        <dbReference type="ChEBI" id="CHEBI:49883"/>
    </cofactor>
</comment>
<dbReference type="PANTHER" id="PTHR30182:SF12">
    <property type="entry name" value="L-SERINE DEHYDRATASE, BETA CHAIN-RELATED"/>
    <property type="match status" value="1"/>
</dbReference>
<dbReference type="PANTHER" id="PTHR30182">
    <property type="entry name" value="L-SERINE DEHYDRATASE"/>
    <property type="match status" value="1"/>
</dbReference>
<evidence type="ECO:0000256" key="9">
    <source>
        <dbReference type="ARBA" id="ARBA00049406"/>
    </source>
</evidence>
<dbReference type="Gene3D" id="3.30.1330.90">
    <property type="entry name" value="D-3-phosphoglycerate dehydrogenase, domain 3"/>
    <property type="match status" value="1"/>
</dbReference>
<dbReference type="GO" id="GO:0046872">
    <property type="term" value="F:metal ion binding"/>
    <property type="evidence" value="ECO:0007669"/>
    <property type="project" value="UniProtKB-KW"/>
</dbReference>
<keyword evidence="4 10" id="KW-0004">4Fe-4S</keyword>
<protein>
    <recommendedName>
        <fullName evidence="10">L-serine dehydratase</fullName>
        <ecNumber evidence="10">4.3.1.17</ecNumber>
    </recommendedName>
</protein>
<keyword evidence="13" id="KW-1185">Reference proteome</keyword>
<evidence type="ECO:0000256" key="3">
    <source>
        <dbReference type="ARBA" id="ARBA00022432"/>
    </source>
</evidence>
<dbReference type="InterPro" id="IPR045865">
    <property type="entry name" value="ACT-like_dom_sf"/>
</dbReference>
<dbReference type="NCBIfam" id="TIGR00719">
    <property type="entry name" value="sda_beta"/>
    <property type="match status" value="1"/>
</dbReference>
<dbReference type="Proteomes" id="UP000245921">
    <property type="component" value="Unassembled WGS sequence"/>
</dbReference>
<dbReference type="AlphaFoldDB" id="A0AA45C4J3"/>
<gene>
    <name evidence="12" type="ORF">C7380_1371</name>
</gene>
<keyword evidence="6 10" id="KW-0408">Iron</keyword>
<dbReference type="EMBL" id="QGGI01000037">
    <property type="protein sequence ID" value="PWJ85079.1"/>
    <property type="molecule type" value="Genomic_DNA"/>
</dbReference>
<dbReference type="GO" id="GO:0003941">
    <property type="term" value="F:L-serine ammonia-lyase activity"/>
    <property type="evidence" value="ECO:0007669"/>
    <property type="project" value="UniProtKB-UniRule"/>
</dbReference>
<dbReference type="PROSITE" id="PS51671">
    <property type="entry name" value="ACT"/>
    <property type="match status" value="1"/>
</dbReference>
<dbReference type="PIRSF" id="PIRSF036692">
    <property type="entry name" value="SDH_B"/>
    <property type="match status" value="1"/>
</dbReference>
<keyword evidence="5 10" id="KW-0479">Metal-binding</keyword>
<dbReference type="InterPro" id="IPR004643">
    <property type="entry name" value="Fe-S_L-Ser_bsu"/>
</dbReference>
<dbReference type="SUPFAM" id="SSF143548">
    <property type="entry name" value="Serine metabolism enzymes domain"/>
    <property type="match status" value="1"/>
</dbReference>
<proteinExistence type="inferred from homology"/>
<evidence type="ECO:0000259" key="11">
    <source>
        <dbReference type="PROSITE" id="PS51671"/>
    </source>
</evidence>
<evidence type="ECO:0000256" key="7">
    <source>
        <dbReference type="ARBA" id="ARBA00023014"/>
    </source>
</evidence>